<sequence length="378" mass="41347">MSALVYLLLGGCIARTAVAARARSAGAGAGVRGGAAAGARALLQSGEAMQPEVVADLLAKVEDNWKSEAASYVYCNETTGGACSKEEQAFESSCSTIVGAVVQASSGDRAMVSEYLGDICTESVLQGWKHEHCQSFKQALVQSMSMDNYDNRQHLLVGNLCRGLWLNFLREEVVKHREEQKRQEVVRAEAAKKAAEEAKEEEQHRLEAAKKAAEEAKAEEQHRQEAARKAAEEAAQRASAEERRRAEEERRRAEEERRRAEERRLAEAREAARKAAEAKRQADEAAAMLRAKQEEAQRAAEVAKRMVHDAQVAAVTVEHMHQHQVHDDNPKPHTEDASGHAKVHTKGPTVGPSKAVHIKAHAKADTKSNSANAKTTRS</sequence>
<evidence type="ECO:0000313" key="3">
    <source>
        <dbReference type="EMBL" id="CAD8384915.1"/>
    </source>
</evidence>
<accession>A0A7S0FWZ8</accession>
<feature type="compositionally biased region" description="Basic and acidic residues" evidence="1">
    <location>
        <begin position="291"/>
        <end position="308"/>
    </location>
</feature>
<gene>
    <name evidence="3" type="ORF">PBAH0796_LOCUS28603</name>
</gene>
<name>A0A7S0FWZ8_9DINO</name>
<evidence type="ECO:0000256" key="1">
    <source>
        <dbReference type="SAM" id="MobiDB-lite"/>
    </source>
</evidence>
<feature type="compositionally biased region" description="Basic and acidic residues" evidence="1">
    <location>
        <begin position="270"/>
        <end position="283"/>
    </location>
</feature>
<feature type="signal peptide" evidence="2">
    <location>
        <begin position="1"/>
        <end position="19"/>
    </location>
</feature>
<keyword evidence="2" id="KW-0732">Signal</keyword>
<dbReference type="EMBL" id="HBEG01047008">
    <property type="protein sequence ID" value="CAD8384915.1"/>
    <property type="molecule type" value="Transcribed_RNA"/>
</dbReference>
<reference evidence="3" key="1">
    <citation type="submission" date="2021-01" db="EMBL/GenBank/DDBJ databases">
        <authorList>
            <person name="Corre E."/>
            <person name="Pelletier E."/>
            <person name="Niang G."/>
            <person name="Scheremetjew M."/>
            <person name="Finn R."/>
            <person name="Kale V."/>
            <person name="Holt S."/>
            <person name="Cochrane G."/>
            <person name="Meng A."/>
            <person name="Brown T."/>
            <person name="Cohen L."/>
        </authorList>
    </citation>
    <scope>NUCLEOTIDE SEQUENCE</scope>
    <source>
        <strain evidence="3">Pbaha01</strain>
    </source>
</reference>
<feature type="region of interest" description="Disordered" evidence="1">
    <location>
        <begin position="359"/>
        <end position="378"/>
    </location>
</feature>
<feature type="region of interest" description="Disordered" evidence="1">
    <location>
        <begin position="270"/>
        <end position="354"/>
    </location>
</feature>
<proteinExistence type="predicted"/>
<protein>
    <submittedName>
        <fullName evidence="3">Uncharacterized protein</fullName>
    </submittedName>
</protein>
<evidence type="ECO:0000256" key="2">
    <source>
        <dbReference type="SAM" id="SignalP"/>
    </source>
</evidence>
<feature type="compositionally biased region" description="Polar residues" evidence="1">
    <location>
        <begin position="367"/>
        <end position="378"/>
    </location>
</feature>
<feature type="chain" id="PRO_5031294485" evidence="2">
    <location>
        <begin position="20"/>
        <end position="378"/>
    </location>
</feature>
<organism evidence="3">
    <name type="scientific">Pyrodinium bahamense</name>
    <dbReference type="NCBI Taxonomy" id="73915"/>
    <lineage>
        <taxon>Eukaryota</taxon>
        <taxon>Sar</taxon>
        <taxon>Alveolata</taxon>
        <taxon>Dinophyceae</taxon>
        <taxon>Gonyaulacales</taxon>
        <taxon>Pyrocystaceae</taxon>
        <taxon>Pyrodinium</taxon>
    </lineage>
</organism>
<feature type="compositionally biased region" description="Basic and acidic residues" evidence="1">
    <location>
        <begin position="318"/>
        <end position="339"/>
    </location>
</feature>
<dbReference type="AlphaFoldDB" id="A0A7S0FWZ8"/>
<feature type="region of interest" description="Disordered" evidence="1">
    <location>
        <begin position="195"/>
        <end position="258"/>
    </location>
</feature>